<dbReference type="GO" id="GO:0016024">
    <property type="term" value="P:CDP-diacylglycerol biosynthetic process"/>
    <property type="evidence" value="ECO:0007669"/>
    <property type="project" value="UniProtKB-UniPathway"/>
</dbReference>
<dbReference type="OrthoDB" id="9799199at2"/>
<dbReference type="Pfam" id="PF01148">
    <property type="entry name" value="CTP_transf_1"/>
    <property type="match status" value="1"/>
</dbReference>
<dbReference type="GO" id="GO:0005886">
    <property type="term" value="C:plasma membrane"/>
    <property type="evidence" value="ECO:0007669"/>
    <property type="project" value="UniProtKB-SubCell"/>
</dbReference>
<keyword evidence="17" id="KW-1208">Phospholipid metabolism</keyword>
<gene>
    <name evidence="20" type="primary">cdsA</name>
    <name evidence="20" type="ORF">NMK_0551</name>
</gene>
<dbReference type="EC" id="2.7.7.41" evidence="6 18"/>
<reference evidence="20 21" key="1">
    <citation type="journal article" date="2018" name="Environ. Microbiol.">
        <title>Isolation and genomic characterization of Novimethylophilus kurashikiensis gen. nov. sp. nov., a new lanthanide-dependent methylotrophic species of Methylophilaceae.</title>
        <authorList>
            <person name="Lv H."/>
            <person name="Sahin N."/>
            <person name="Tani A."/>
        </authorList>
    </citation>
    <scope>NUCLEOTIDE SEQUENCE [LARGE SCALE GENOMIC DNA]</scope>
    <source>
        <strain evidence="20 21">La2-4</strain>
    </source>
</reference>
<dbReference type="GO" id="GO:0004605">
    <property type="term" value="F:phosphatidate cytidylyltransferase activity"/>
    <property type="evidence" value="ECO:0007669"/>
    <property type="project" value="UniProtKB-EC"/>
</dbReference>
<evidence type="ECO:0000256" key="8">
    <source>
        <dbReference type="ARBA" id="ARBA00022475"/>
    </source>
</evidence>
<keyword evidence="10 18" id="KW-0808">Transferase</keyword>
<evidence type="ECO:0000256" key="10">
    <source>
        <dbReference type="ARBA" id="ARBA00022679"/>
    </source>
</evidence>
<evidence type="ECO:0000256" key="12">
    <source>
        <dbReference type="ARBA" id="ARBA00022695"/>
    </source>
</evidence>
<keyword evidence="15 19" id="KW-0472">Membrane</keyword>
<evidence type="ECO:0000256" key="14">
    <source>
        <dbReference type="ARBA" id="ARBA00023098"/>
    </source>
</evidence>
<name>A0A2R5F7Y2_9PROT</name>
<protein>
    <recommendedName>
        <fullName evidence="7 18">Phosphatidate cytidylyltransferase</fullName>
        <ecNumber evidence="6 18">2.7.7.41</ecNumber>
    </recommendedName>
</protein>
<keyword evidence="14" id="KW-0443">Lipid metabolism</keyword>
<evidence type="ECO:0000256" key="11">
    <source>
        <dbReference type="ARBA" id="ARBA00022692"/>
    </source>
</evidence>
<evidence type="ECO:0000256" key="15">
    <source>
        <dbReference type="ARBA" id="ARBA00023136"/>
    </source>
</evidence>
<comment type="catalytic activity">
    <reaction evidence="1 18">
        <text>a 1,2-diacyl-sn-glycero-3-phosphate + CTP + H(+) = a CDP-1,2-diacyl-sn-glycerol + diphosphate</text>
        <dbReference type="Rhea" id="RHEA:16229"/>
        <dbReference type="ChEBI" id="CHEBI:15378"/>
        <dbReference type="ChEBI" id="CHEBI:33019"/>
        <dbReference type="ChEBI" id="CHEBI:37563"/>
        <dbReference type="ChEBI" id="CHEBI:58332"/>
        <dbReference type="ChEBI" id="CHEBI:58608"/>
        <dbReference type="EC" id="2.7.7.41"/>
    </reaction>
</comment>
<dbReference type="InterPro" id="IPR000374">
    <property type="entry name" value="PC_trans"/>
</dbReference>
<evidence type="ECO:0000256" key="4">
    <source>
        <dbReference type="ARBA" id="ARBA00005189"/>
    </source>
</evidence>
<feature type="transmembrane region" description="Helical" evidence="19">
    <location>
        <begin position="140"/>
        <end position="159"/>
    </location>
</feature>
<feature type="transmembrane region" description="Helical" evidence="19">
    <location>
        <begin position="85"/>
        <end position="104"/>
    </location>
</feature>
<comment type="subcellular location">
    <subcellularLocation>
        <location evidence="2">Cell membrane</location>
        <topology evidence="2">Multi-pass membrane protein</topology>
    </subcellularLocation>
</comment>
<dbReference type="PROSITE" id="PS01315">
    <property type="entry name" value="CDS"/>
    <property type="match status" value="1"/>
</dbReference>
<evidence type="ECO:0000256" key="13">
    <source>
        <dbReference type="ARBA" id="ARBA00022989"/>
    </source>
</evidence>
<evidence type="ECO:0000256" key="17">
    <source>
        <dbReference type="ARBA" id="ARBA00023264"/>
    </source>
</evidence>
<evidence type="ECO:0000256" key="18">
    <source>
        <dbReference type="RuleBase" id="RU003938"/>
    </source>
</evidence>
<dbReference type="RefSeq" id="WP_109014224.1">
    <property type="nucleotide sequence ID" value="NZ_BDOQ01000002.1"/>
</dbReference>
<feature type="transmembrane region" description="Helical" evidence="19">
    <location>
        <begin position="27"/>
        <end position="43"/>
    </location>
</feature>
<keyword evidence="12 18" id="KW-0548">Nucleotidyltransferase</keyword>
<evidence type="ECO:0000256" key="19">
    <source>
        <dbReference type="SAM" id="Phobius"/>
    </source>
</evidence>
<evidence type="ECO:0000256" key="6">
    <source>
        <dbReference type="ARBA" id="ARBA00012487"/>
    </source>
</evidence>
<dbReference type="UniPathway" id="UPA00557">
    <property type="reaction ID" value="UER00614"/>
</dbReference>
<evidence type="ECO:0000313" key="20">
    <source>
        <dbReference type="EMBL" id="GBG13013.1"/>
    </source>
</evidence>
<dbReference type="PANTHER" id="PTHR46382">
    <property type="entry name" value="PHOSPHATIDATE CYTIDYLYLTRANSFERASE"/>
    <property type="match status" value="1"/>
</dbReference>
<evidence type="ECO:0000256" key="5">
    <source>
        <dbReference type="ARBA" id="ARBA00010185"/>
    </source>
</evidence>
<evidence type="ECO:0000313" key="21">
    <source>
        <dbReference type="Proteomes" id="UP000245081"/>
    </source>
</evidence>
<evidence type="ECO:0000256" key="1">
    <source>
        <dbReference type="ARBA" id="ARBA00001698"/>
    </source>
</evidence>
<comment type="caution">
    <text evidence="20">The sequence shown here is derived from an EMBL/GenBank/DDBJ whole genome shotgun (WGS) entry which is preliminary data.</text>
</comment>
<keyword evidence="8" id="KW-1003">Cell membrane</keyword>
<sequence>MLKTRLFTAFFLIGGFLSALFFLPDLYWALVMLVIIALGAWEWGRLTGFSARAQYGFALGAMVVGLALLPDTWPGAWSNIQPHVVHWSMLAATLFWVGVVPAWLFSHHKSSRKPLLAIAGAMVLLPAWLALVYLRKVSPWSVLIVVMVVSIADSAAYFSGKAFGRRKLAPLISPGKTWEGVAGATVAVALFGVILSVGFGFTPWIVAGLLVLMVLSIVGDLFESLLKRQAGLKDSGDVLPGHGGILDRIDGLTSTLPLAAVCLNFPIYYAAFHE</sequence>
<keyword evidence="21" id="KW-1185">Reference proteome</keyword>
<organism evidence="20 21">
    <name type="scientific">Novimethylophilus kurashikiensis</name>
    <dbReference type="NCBI Taxonomy" id="1825523"/>
    <lineage>
        <taxon>Bacteria</taxon>
        <taxon>Pseudomonadati</taxon>
        <taxon>Pseudomonadota</taxon>
        <taxon>Betaproteobacteria</taxon>
        <taxon>Nitrosomonadales</taxon>
        <taxon>Methylophilaceae</taxon>
        <taxon>Novimethylophilus</taxon>
    </lineage>
</organism>
<keyword evidence="9" id="KW-0444">Lipid biosynthesis</keyword>
<dbReference type="AlphaFoldDB" id="A0A2R5F7Y2"/>
<keyword evidence="16" id="KW-0594">Phospholipid biosynthesis</keyword>
<evidence type="ECO:0000256" key="2">
    <source>
        <dbReference type="ARBA" id="ARBA00004651"/>
    </source>
</evidence>
<comment type="pathway">
    <text evidence="3 18">Phospholipid metabolism; CDP-diacylglycerol biosynthesis; CDP-diacylglycerol from sn-glycerol 3-phosphate: step 3/3.</text>
</comment>
<evidence type="ECO:0000256" key="3">
    <source>
        <dbReference type="ARBA" id="ARBA00005119"/>
    </source>
</evidence>
<feature type="transmembrane region" description="Helical" evidence="19">
    <location>
        <begin position="205"/>
        <end position="226"/>
    </location>
</feature>
<keyword evidence="13 19" id="KW-1133">Transmembrane helix</keyword>
<feature type="transmembrane region" description="Helical" evidence="19">
    <location>
        <begin position="180"/>
        <end position="199"/>
    </location>
</feature>
<accession>A0A2R5F7Y2</accession>
<comment type="similarity">
    <text evidence="5 18">Belongs to the CDS family.</text>
</comment>
<evidence type="ECO:0000256" key="16">
    <source>
        <dbReference type="ARBA" id="ARBA00023209"/>
    </source>
</evidence>
<feature type="transmembrane region" description="Helical" evidence="19">
    <location>
        <begin position="55"/>
        <end position="73"/>
    </location>
</feature>
<evidence type="ECO:0000256" key="7">
    <source>
        <dbReference type="ARBA" id="ARBA00019373"/>
    </source>
</evidence>
<feature type="transmembrane region" description="Helical" evidence="19">
    <location>
        <begin position="116"/>
        <end position="134"/>
    </location>
</feature>
<evidence type="ECO:0000256" key="9">
    <source>
        <dbReference type="ARBA" id="ARBA00022516"/>
    </source>
</evidence>
<dbReference type="EMBL" id="BDOQ01000002">
    <property type="protein sequence ID" value="GBG13013.1"/>
    <property type="molecule type" value="Genomic_DNA"/>
</dbReference>
<proteinExistence type="inferred from homology"/>
<dbReference type="Proteomes" id="UP000245081">
    <property type="component" value="Unassembled WGS sequence"/>
</dbReference>
<keyword evidence="11 18" id="KW-0812">Transmembrane</keyword>
<comment type="pathway">
    <text evidence="4">Lipid metabolism.</text>
</comment>
<dbReference type="PANTHER" id="PTHR46382:SF1">
    <property type="entry name" value="PHOSPHATIDATE CYTIDYLYLTRANSFERASE"/>
    <property type="match status" value="1"/>
</dbReference>